<organism evidence="8 9">
    <name type="scientific">Romanomermis culicivorax</name>
    <name type="common">Nematode worm</name>
    <dbReference type="NCBI Taxonomy" id="13658"/>
    <lineage>
        <taxon>Eukaryota</taxon>
        <taxon>Metazoa</taxon>
        <taxon>Ecdysozoa</taxon>
        <taxon>Nematoda</taxon>
        <taxon>Enoplea</taxon>
        <taxon>Dorylaimia</taxon>
        <taxon>Mermithida</taxon>
        <taxon>Mermithoidea</taxon>
        <taxon>Mermithidae</taxon>
        <taxon>Romanomermis</taxon>
    </lineage>
</organism>
<dbReference type="WBParaSite" id="nRc.2.0.1.t07971-RA">
    <property type="protein sequence ID" value="nRc.2.0.1.t07971-RA"/>
    <property type="gene ID" value="nRc.2.0.1.g07971"/>
</dbReference>
<dbReference type="SMART" id="SM00572">
    <property type="entry name" value="DZF"/>
    <property type="match status" value="1"/>
</dbReference>
<dbReference type="GO" id="GO:0003725">
    <property type="term" value="F:double-stranded RNA binding"/>
    <property type="evidence" value="ECO:0007669"/>
    <property type="project" value="TreeGrafter"/>
</dbReference>
<dbReference type="FunFam" id="3.30.460.10:FF:000058">
    <property type="entry name" value="Interleukin enhancer-binding factor 2"/>
    <property type="match status" value="1"/>
</dbReference>
<keyword evidence="5" id="KW-0804">Transcription</keyword>
<dbReference type="GO" id="GO:0045893">
    <property type="term" value="P:positive regulation of DNA-templated transcription"/>
    <property type="evidence" value="ECO:0007669"/>
    <property type="project" value="TreeGrafter"/>
</dbReference>
<keyword evidence="6" id="KW-0539">Nucleus</keyword>
<dbReference type="OMA" id="LEPEIHM"/>
<keyword evidence="4" id="KW-0010">Activator</keyword>
<sequence length="426" mass="47136">MNFLNFKQNCKIKRKVLKFFYRGRGGMGMYGPRGPPGPFMNARRHFGPMRSPMGMERQGLAAPVAAPPRPPFDLALCEPMFPRVKEFDDSLLNQALLKRNTELTPTAAEQTTIMNLITKVANAIEKLIVSPDSFTSATIDEVKQVGSFKKGTMLTKRNVADLTVVMKTLPTKEAVAALGNKIILDLKEMEPREPFVFSPKDYGGDITGHNANVRLLVTTIPSNMKNLEPELHLSLKNAHINMAAIRHARYLEEQASHSSIKVLVRLLKDIRSRFFHLQPLNVWMIELLAYYAIMNTPNHQPLPLNQAFRRCFQLLAAGIFLPGSAGIMDPCEIDGARVQNYMTLEEQDTVCCIAQTLLRVLCHGGYKAVLGLEKAGMNISTEMSVWGGVVITPSDKAYDAALLQQEAKSGSVMQPAAIPSLVAGMV</sequence>
<dbReference type="AlphaFoldDB" id="A0A915I2N2"/>
<dbReference type="Gene3D" id="3.30.460.10">
    <property type="entry name" value="Beta Polymerase, domain 2"/>
    <property type="match status" value="1"/>
</dbReference>
<evidence type="ECO:0000256" key="6">
    <source>
        <dbReference type="ARBA" id="ARBA00023242"/>
    </source>
</evidence>
<evidence type="ECO:0000313" key="9">
    <source>
        <dbReference type="WBParaSite" id="nRc.2.0.1.t07971-RA"/>
    </source>
</evidence>
<keyword evidence="8" id="KW-1185">Reference proteome</keyword>
<evidence type="ECO:0000313" key="8">
    <source>
        <dbReference type="Proteomes" id="UP000887565"/>
    </source>
</evidence>
<dbReference type="Pfam" id="PF07528">
    <property type="entry name" value="DZF_N"/>
    <property type="match status" value="1"/>
</dbReference>
<dbReference type="PROSITE" id="PS51703">
    <property type="entry name" value="DZF"/>
    <property type="match status" value="1"/>
</dbReference>
<dbReference type="InterPro" id="IPR049402">
    <property type="entry name" value="DZF_dom_C"/>
</dbReference>
<dbReference type="PANTHER" id="PTHR46447:SF1">
    <property type="entry name" value="INTERLEUKIN ENHANCER-BINDING FACTOR 2"/>
    <property type="match status" value="1"/>
</dbReference>
<comment type="subcellular location">
    <subcellularLocation>
        <location evidence="1">Nucleus</location>
    </subcellularLocation>
</comment>
<dbReference type="Gene3D" id="1.10.1410.40">
    <property type="match status" value="1"/>
</dbReference>
<evidence type="ECO:0000256" key="5">
    <source>
        <dbReference type="ARBA" id="ARBA00023163"/>
    </source>
</evidence>
<dbReference type="SUPFAM" id="SSF81301">
    <property type="entry name" value="Nucleotidyltransferase"/>
    <property type="match status" value="1"/>
</dbReference>
<dbReference type="GO" id="GO:0003677">
    <property type="term" value="F:DNA binding"/>
    <property type="evidence" value="ECO:0007669"/>
    <property type="project" value="UniProtKB-KW"/>
</dbReference>
<evidence type="ECO:0000256" key="1">
    <source>
        <dbReference type="ARBA" id="ARBA00004123"/>
    </source>
</evidence>
<dbReference type="InterPro" id="IPR052134">
    <property type="entry name" value="ILF2"/>
</dbReference>
<keyword evidence="3" id="KW-0238">DNA-binding</keyword>
<dbReference type="Pfam" id="PF20965">
    <property type="entry name" value="DZF_C"/>
    <property type="match status" value="1"/>
</dbReference>
<evidence type="ECO:0000259" key="7">
    <source>
        <dbReference type="PROSITE" id="PS51703"/>
    </source>
</evidence>
<name>A0A915I2N2_ROMCU</name>
<evidence type="ECO:0000256" key="3">
    <source>
        <dbReference type="ARBA" id="ARBA00023125"/>
    </source>
</evidence>
<dbReference type="PANTHER" id="PTHR46447">
    <property type="entry name" value="INTERLEUKIN ENHANCER-BINDING FACTOR"/>
    <property type="match status" value="1"/>
</dbReference>
<dbReference type="InterPro" id="IPR049401">
    <property type="entry name" value="DZF_dom_N"/>
</dbReference>
<dbReference type="InterPro" id="IPR006561">
    <property type="entry name" value="DZF_dom"/>
</dbReference>
<proteinExistence type="predicted"/>
<feature type="domain" description="DZF" evidence="7">
    <location>
        <begin position="57"/>
        <end position="411"/>
    </location>
</feature>
<evidence type="ECO:0000256" key="2">
    <source>
        <dbReference type="ARBA" id="ARBA00023015"/>
    </source>
</evidence>
<dbReference type="GO" id="GO:0071013">
    <property type="term" value="C:catalytic step 2 spliceosome"/>
    <property type="evidence" value="ECO:0007669"/>
    <property type="project" value="TreeGrafter"/>
</dbReference>
<evidence type="ECO:0000256" key="4">
    <source>
        <dbReference type="ARBA" id="ARBA00023159"/>
    </source>
</evidence>
<accession>A0A915I2N2</accession>
<reference evidence="9" key="1">
    <citation type="submission" date="2022-11" db="UniProtKB">
        <authorList>
            <consortium name="WormBaseParasite"/>
        </authorList>
    </citation>
    <scope>IDENTIFICATION</scope>
</reference>
<keyword evidence="2" id="KW-0805">Transcription regulation</keyword>
<dbReference type="InterPro" id="IPR043519">
    <property type="entry name" value="NT_sf"/>
</dbReference>
<dbReference type="PROSITE" id="PS50152">
    <property type="entry name" value="25A_SYNTH_3"/>
    <property type="match status" value="1"/>
</dbReference>
<protein>
    <submittedName>
        <fullName evidence="9">DZF domain-containing protein</fullName>
    </submittedName>
</protein>
<dbReference type="Proteomes" id="UP000887565">
    <property type="component" value="Unplaced"/>
</dbReference>